<protein>
    <submittedName>
        <fullName evidence="1">Uncharacterized protein</fullName>
    </submittedName>
</protein>
<evidence type="ECO:0000313" key="2">
    <source>
        <dbReference type="Proteomes" id="UP000265520"/>
    </source>
</evidence>
<dbReference type="AlphaFoldDB" id="A0A392V0K4"/>
<dbReference type="Proteomes" id="UP000265520">
    <property type="component" value="Unassembled WGS sequence"/>
</dbReference>
<evidence type="ECO:0000313" key="1">
    <source>
        <dbReference type="EMBL" id="MCI81834.1"/>
    </source>
</evidence>
<proteinExistence type="predicted"/>
<sequence length="21" mass="2522">QLLERELVILKIAMLLRNSRL</sequence>
<name>A0A392V0K4_9FABA</name>
<reference evidence="1 2" key="1">
    <citation type="journal article" date="2018" name="Front. Plant Sci.">
        <title>Red Clover (Trifolium pratense) and Zigzag Clover (T. medium) - A Picture of Genomic Similarities and Differences.</title>
        <authorList>
            <person name="Dluhosova J."/>
            <person name="Istvanek J."/>
            <person name="Nedelnik J."/>
            <person name="Repkova J."/>
        </authorList>
    </citation>
    <scope>NUCLEOTIDE SEQUENCE [LARGE SCALE GENOMIC DNA]</scope>
    <source>
        <strain evidence="2">cv. 10/8</strain>
        <tissue evidence="1">Leaf</tissue>
    </source>
</reference>
<feature type="non-terminal residue" evidence="1">
    <location>
        <position position="1"/>
    </location>
</feature>
<comment type="caution">
    <text evidence="1">The sequence shown here is derived from an EMBL/GenBank/DDBJ whole genome shotgun (WGS) entry which is preliminary data.</text>
</comment>
<dbReference type="EMBL" id="LXQA011028933">
    <property type="protein sequence ID" value="MCI81834.1"/>
    <property type="molecule type" value="Genomic_DNA"/>
</dbReference>
<accession>A0A392V0K4</accession>
<keyword evidence="2" id="KW-1185">Reference proteome</keyword>
<organism evidence="1 2">
    <name type="scientific">Trifolium medium</name>
    <dbReference type="NCBI Taxonomy" id="97028"/>
    <lineage>
        <taxon>Eukaryota</taxon>
        <taxon>Viridiplantae</taxon>
        <taxon>Streptophyta</taxon>
        <taxon>Embryophyta</taxon>
        <taxon>Tracheophyta</taxon>
        <taxon>Spermatophyta</taxon>
        <taxon>Magnoliopsida</taxon>
        <taxon>eudicotyledons</taxon>
        <taxon>Gunneridae</taxon>
        <taxon>Pentapetalae</taxon>
        <taxon>rosids</taxon>
        <taxon>fabids</taxon>
        <taxon>Fabales</taxon>
        <taxon>Fabaceae</taxon>
        <taxon>Papilionoideae</taxon>
        <taxon>50 kb inversion clade</taxon>
        <taxon>NPAAA clade</taxon>
        <taxon>Hologalegina</taxon>
        <taxon>IRL clade</taxon>
        <taxon>Trifolieae</taxon>
        <taxon>Trifolium</taxon>
    </lineage>
</organism>